<reference evidence="2 3" key="1">
    <citation type="submission" date="2013-09" db="EMBL/GenBank/DDBJ databases">
        <title>Corchorus capsularis genome sequencing.</title>
        <authorList>
            <person name="Alam M."/>
            <person name="Haque M.S."/>
            <person name="Islam M.S."/>
            <person name="Emdad E.M."/>
            <person name="Islam M.M."/>
            <person name="Ahmed B."/>
            <person name="Halim A."/>
            <person name="Hossen Q.M.M."/>
            <person name="Hossain M.Z."/>
            <person name="Ahmed R."/>
            <person name="Khan M.M."/>
            <person name="Islam R."/>
            <person name="Rashid M.M."/>
            <person name="Khan S.A."/>
            <person name="Rahman M.S."/>
            <person name="Alam M."/>
        </authorList>
    </citation>
    <scope>NUCLEOTIDE SEQUENCE [LARGE SCALE GENOMIC DNA]</scope>
    <source>
        <strain evidence="3">cv. CVL-1</strain>
        <tissue evidence="2">Whole seedling</tissue>
    </source>
</reference>
<protein>
    <submittedName>
        <fullName evidence="2">Uncharacterized protein</fullName>
    </submittedName>
</protein>
<feature type="compositionally biased region" description="Polar residues" evidence="1">
    <location>
        <begin position="31"/>
        <end position="40"/>
    </location>
</feature>
<sequence length="50" mass="5801">MKKASRIKECPTGSAKRENVGLLQVQTFYPSKPYRSSNHNSRLRHYNSFS</sequence>
<accession>A0A1R3JFW7</accession>
<dbReference type="Proteomes" id="UP000188268">
    <property type="component" value="Unassembled WGS sequence"/>
</dbReference>
<organism evidence="2 3">
    <name type="scientific">Corchorus capsularis</name>
    <name type="common">Jute</name>
    <dbReference type="NCBI Taxonomy" id="210143"/>
    <lineage>
        <taxon>Eukaryota</taxon>
        <taxon>Viridiplantae</taxon>
        <taxon>Streptophyta</taxon>
        <taxon>Embryophyta</taxon>
        <taxon>Tracheophyta</taxon>
        <taxon>Spermatophyta</taxon>
        <taxon>Magnoliopsida</taxon>
        <taxon>eudicotyledons</taxon>
        <taxon>Gunneridae</taxon>
        <taxon>Pentapetalae</taxon>
        <taxon>rosids</taxon>
        <taxon>malvids</taxon>
        <taxon>Malvales</taxon>
        <taxon>Malvaceae</taxon>
        <taxon>Grewioideae</taxon>
        <taxon>Apeibeae</taxon>
        <taxon>Corchorus</taxon>
    </lineage>
</organism>
<feature type="region of interest" description="Disordered" evidence="1">
    <location>
        <begin position="31"/>
        <end position="50"/>
    </location>
</feature>
<feature type="compositionally biased region" description="Basic residues" evidence="1">
    <location>
        <begin position="41"/>
        <end position="50"/>
    </location>
</feature>
<evidence type="ECO:0000313" key="3">
    <source>
        <dbReference type="Proteomes" id="UP000188268"/>
    </source>
</evidence>
<keyword evidence="3" id="KW-1185">Reference proteome</keyword>
<evidence type="ECO:0000313" key="2">
    <source>
        <dbReference type="EMBL" id="OMO93707.1"/>
    </source>
</evidence>
<dbReference type="AlphaFoldDB" id="A0A1R3JFW7"/>
<dbReference type="Gramene" id="OMO93707">
    <property type="protein sequence ID" value="OMO93707"/>
    <property type="gene ID" value="CCACVL1_06375"/>
</dbReference>
<gene>
    <name evidence="2" type="ORF">CCACVL1_06375</name>
</gene>
<dbReference type="EMBL" id="AWWV01008057">
    <property type="protein sequence ID" value="OMO93707.1"/>
    <property type="molecule type" value="Genomic_DNA"/>
</dbReference>
<name>A0A1R3JFW7_COCAP</name>
<comment type="caution">
    <text evidence="2">The sequence shown here is derived from an EMBL/GenBank/DDBJ whole genome shotgun (WGS) entry which is preliminary data.</text>
</comment>
<evidence type="ECO:0000256" key="1">
    <source>
        <dbReference type="SAM" id="MobiDB-lite"/>
    </source>
</evidence>
<proteinExistence type="predicted"/>